<accession>Q2S5M2</accession>
<organism evidence="3 4">
    <name type="scientific">Salinibacter ruber (strain DSM 13855 / M31)</name>
    <dbReference type="NCBI Taxonomy" id="309807"/>
    <lineage>
        <taxon>Bacteria</taxon>
        <taxon>Pseudomonadati</taxon>
        <taxon>Rhodothermota</taxon>
        <taxon>Rhodothermia</taxon>
        <taxon>Rhodothermales</taxon>
        <taxon>Salinibacteraceae</taxon>
        <taxon>Salinibacter</taxon>
    </lineage>
</organism>
<proteinExistence type="predicted"/>
<feature type="transmembrane region" description="Helical" evidence="2">
    <location>
        <begin position="54"/>
        <end position="71"/>
    </location>
</feature>
<dbReference type="EMBL" id="CP000159">
    <property type="protein sequence ID" value="ABC45711.1"/>
    <property type="molecule type" value="Genomic_DNA"/>
</dbReference>
<protein>
    <submittedName>
        <fullName evidence="3">Uncharacterized protein</fullName>
    </submittedName>
</protein>
<evidence type="ECO:0000256" key="1">
    <source>
        <dbReference type="SAM" id="MobiDB-lite"/>
    </source>
</evidence>
<dbReference type="OrthoDB" id="9955321at2"/>
<gene>
    <name evidence="3" type="ordered locus">SRU_0363</name>
</gene>
<keyword evidence="2" id="KW-0472">Membrane</keyword>
<dbReference type="AlphaFoldDB" id="Q2S5M2"/>
<dbReference type="Proteomes" id="UP000008674">
    <property type="component" value="Chromosome"/>
</dbReference>
<dbReference type="KEGG" id="sru:SRU_0363"/>
<evidence type="ECO:0000256" key="2">
    <source>
        <dbReference type="SAM" id="Phobius"/>
    </source>
</evidence>
<dbReference type="HOGENOM" id="CLU_118118_0_0_10"/>
<keyword evidence="2" id="KW-0812">Transmembrane</keyword>
<keyword evidence="2" id="KW-1133">Transmembrane helix</keyword>
<reference evidence="3 4" key="1">
    <citation type="journal article" date="2005" name="Proc. Natl. Acad. Sci. U.S.A.">
        <title>The genome of Salinibacter ruber: convergence and gene exchange among hyperhalophilic bacteria and archaea.</title>
        <authorList>
            <person name="Mongodin E.F."/>
            <person name="Nelson K.E."/>
            <person name="Daugherty S."/>
            <person name="Deboy R.T."/>
            <person name="Wister J."/>
            <person name="Khouri H."/>
            <person name="Weidman J."/>
            <person name="Walsh D.A."/>
            <person name="Papke R.T."/>
            <person name="Sanchez Perez G."/>
            <person name="Sharma A.K."/>
            <person name="Nesbo C.L."/>
            <person name="MacLeod D."/>
            <person name="Bapteste E."/>
            <person name="Doolittle W.F."/>
            <person name="Charlebois R.L."/>
            <person name="Legault B."/>
            <person name="Rodriguez-Valera F."/>
        </authorList>
    </citation>
    <scope>NUCLEOTIDE SEQUENCE [LARGE SCALE GENOMIC DNA]</scope>
    <source>
        <strain evidence="4">DSM 13855 / CECT 5946 / M31</strain>
    </source>
</reference>
<name>Q2S5M2_SALRD</name>
<dbReference type="EnsemblBacteria" id="ABC45711">
    <property type="protein sequence ID" value="ABC45711"/>
    <property type="gene ID" value="SRU_0363"/>
</dbReference>
<keyword evidence="4" id="KW-1185">Reference proteome</keyword>
<evidence type="ECO:0000313" key="4">
    <source>
        <dbReference type="Proteomes" id="UP000008674"/>
    </source>
</evidence>
<sequence>MGGCTPRVTGRSGASTVGPIQIGHHKESHTGPTCAFSPSEFRHRSRTFVMIQRLLVLLVAGAAALLAPAAAAQSSNIETIEGSSPGEKMTLTITPHVLNDDVSARAVGIESPTGTRWALTLIGISRADSVGLSLGEEALPIADVSRPGKDEVGPTRVYVSQETFLTVAEQSRSRLHVGDATLSLPAPMRADMQQIFDTVL</sequence>
<feature type="region of interest" description="Disordered" evidence="1">
    <location>
        <begin position="1"/>
        <end position="33"/>
    </location>
</feature>
<evidence type="ECO:0000313" key="3">
    <source>
        <dbReference type="EMBL" id="ABC45711.1"/>
    </source>
</evidence>